<name>A0A0G3BVN2_9BURK</name>
<evidence type="ECO:0000259" key="8">
    <source>
        <dbReference type="Pfam" id="PF00924"/>
    </source>
</evidence>
<feature type="transmembrane region" description="Helical" evidence="7">
    <location>
        <begin position="25"/>
        <end position="47"/>
    </location>
</feature>
<dbReference type="InterPro" id="IPR049142">
    <property type="entry name" value="MS_channel_1st"/>
</dbReference>
<evidence type="ECO:0000256" key="5">
    <source>
        <dbReference type="ARBA" id="ARBA00022989"/>
    </source>
</evidence>
<dbReference type="PANTHER" id="PTHR30347">
    <property type="entry name" value="POTASSIUM CHANNEL RELATED"/>
    <property type="match status" value="1"/>
</dbReference>
<evidence type="ECO:0000256" key="1">
    <source>
        <dbReference type="ARBA" id="ARBA00004651"/>
    </source>
</evidence>
<feature type="domain" description="Mechanosensitive ion channel transmembrane helices 2/3" evidence="10">
    <location>
        <begin position="72"/>
        <end position="112"/>
    </location>
</feature>
<evidence type="ECO:0000256" key="2">
    <source>
        <dbReference type="ARBA" id="ARBA00008017"/>
    </source>
</evidence>
<dbReference type="RefSeq" id="WP_047195927.1">
    <property type="nucleotide sequence ID" value="NZ_CP011371.1"/>
</dbReference>
<dbReference type="InterPro" id="IPR052702">
    <property type="entry name" value="MscS-like_channel"/>
</dbReference>
<keyword evidence="6 7" id="KW-0472">Membrane</keyword>
<dbReference type="EMBL" id="CP011371">
    <property type="protein sequence ID" value="AKJ30590.1"/>
    <property type="molecule type" value="Genomic_DNA"/>
</dbReference>
<dbReference type="SUPFAM" id="SSF82689">
    <property type="entry name" value="Mechanosensitive channel protein MscS (YggB), C-terminal domain"/>
    <property type="match status" value="1"/>
</dbReference>
<proteinExistence type="inferred from homology"/>
<keyword evidence="4 7" id="KW-0812">Transmembrane</keyword>
<evidence type="ECO:0000256" key="6">
    <source>
        <dbReference type="ARBA" id="ARBA00023136"/>
    </source>
</evidence>
<dbReference type="InterPro" id="IPR011066">
    <property type="entry name" value="MscS_channel_C_sf"/>
</dbReference>
<evidence type="ECO:0000256" key="4">
    <source>
        <dbReference type="ARBA" id="ARBA00022692"/>
    </source>
</evidence>
<dbReference type="InterPro" id="IPR049278">
    <property type="entry name" value="MS_channel_C"/>
</dbReference>
<feature type="transmembrane region" description="Helical" evidence="7">
    <location>
        <begin position="98"/>
        <end position="126"/>
    </location>
</feature>
<dbReference type="Pfam" id="PF21088">
    <property type="entry name" value="MS_channel_1st"/>
    <property type="match status" value="1"/>
</dbReference>
<sequence>MDWDTWGARLGALDIRLFSFGGTNFTVLSLMKLALALMLVFVIAAQLRRWMVARLLVRFQMDLGTRQAIGSVVRYLVLIVGIVIVLQNAGVNLTAFSVVAGALGVGVGFGLQNVFSNFISGLIIMLERPIKIGDRIELANIEGVVQDIGARRTTVVTNDNVAILVPNQRFITDNVFNLAYLNSPVRLRVPVNVAGSSDIELVRGLLIEVAAGNTHVLKQPEPSVFLLSLGGGAKGFELLVWYHPNAVTRQQLTSELNFEIGRRLAAHEIANA</sequence>
<evidence type="ECO:0000313" key="12">
    <source>
        <dbReference type="Proteomes" id="UP000035352"/>
    </source>
</evidence>
<dbReference type="InterPro" id="IPR006685">
    <property type="entry name" value="MscS_channel_2nd"/>
</dbReference>
<dbReference type="PATRIC" id="fig|413882.6.peg.4070"/>
<keyword evidence="3" id="KW-1003">Cell membrane</keyword>
<evidence type="ECO:0000259" key="10">
    <source>
        <dbReference type="Pfam" id="PF21088"/>
    </source>
</evidence>
<keyword evidence="5 7" id="KW-1133">Transmembrane helix</keyword>
<dbReference type="SUPFAM" id="SSF82861">
    <property type="entry name" value="Mechanosensitive channel protein MscS (YggB), transmembrane region"/>
    <property type="match status" value="1"/>
</dbReference>
<reference evidence="11 12" key="1">
    <citation type="submission" date="2015-05" db="EMBL/GenBank/DDBJ databases">
        <authorList>
            <person name="Tang B."/>
            <person name="Yu Y."/>
        </authorList>
    </citation>
    <scope>NUCLEOTIDE SEQUENCE [LARGE SCALE GENOMIC DNA]</scope>
    <source>
        <strain evidence="11 12">DSM 7029</strain>
    </source>
</reference>
<dbReference type="Gene3D" id="2.30.30.60">
    <property type="match status" value="1"/>
</dbReference>
<dbReference type="GO" id="GO:0005886">
    <property type="term" value="C:plasma membrane"/>
    <property type="evidence" value="ECO:0007669"/>
    <property type="project" value="UniProtKB-SubCell"/>
</dbReference>
<feature type="transmembrane region" description="Helical" evidence="7">
    <location>
        <begin position="68"/>
        <end position="86"/>
    </location>
</feature>
<dbReference type="Pfam" id="PF21082">
    <property type="entry name" value="MS_channel_3rd"/>
    <property type="match status" value="1"/>
</dbReference>
<dbReference type="SUPFAM" id="SSF50182">
    <property type="entry name" value="Sm-like ribonucleoproteins"/>
    <property type="match status" value="1"/>
</dbReference>
<evidence type="ECO:0000256" key="3">
    <source>
        <dbReference type="ARBA" id="ARBA00022475"/>
    </source>
</evidence>
<protein>
    <submittedName>
        <fullName evidence="11">Potassium efflux system KefA protein / Small-conductance mechanosensitive channel</fullName>
    </submittedName>
</protein>
<dbReference type="KEGG" id="pbh:AAW51_3899"/>
<dbReference type="InterPro" id="IPR023408">
    <property type="entry name" value="MscS_beta-dom_sf"/>
</dbReference>
<keyword evidence="12" id="KW-1185">Reference proteome</keyword>
<organism evidence="11 12">
    <name type="scientific">Caldimonas brevitalea</name>
    <dbReference type="NCBI Taxonomy" id="413882"/>
    <lineage>
        <taxon>Bacteria</taxon>
        <taxon>Pseudomonadati</taxon>
        <taxon>Pseudomonadota</taxon>
        <taxon>Betaproteobacteria</taxon>
        <taxon>Burkholderiales</taxon>
        <taxon>Sphaerotilaceae</taxon>
        <taxon>Caldimonas</taxon>
    </lineage>
</organism>
<feature type="domain" description="Mechanosensitive ion channel MscS" evidence="8">
    <location>
        <begin position="113"/>
        <end position="178"/>
    </location>
</feature>
<dbReference type="InterPro" id="IPR010920">
    <property type="entry name" value="LSM_dom_sf"/>
</dbReference>
<dbReference type="Gene3D" id="1.10.287.1260">
    <property type="match status" value="1"/>
</dbReference>
<dbReference type="AlphaFoldDB" id="A0A0G3BVN2"/>
<accession>A0A0G3BVN2</accession>
<dbReference type="InterPro" id="IPR011014">
    <property type="entry name" value="MscS_channel_TM-2"/>
</dbReference>
<dbReference type="OrthoDB" id="9809206at2"/>
<evidence type="ECO:0000256" key="7">
    <source>
        <dbReference type="SAM" id="Phobius"/>
    </source>
</evidence>
<evidence type="ECO:0000259" key="9">
    <source>
        <dbReference type="Pfam" id="PF21082"/>
    </source>
</evidence>
<dbReference type="Proteomes" id="UP000035352">
    <property type="component" value="Chromosome"/>
</dbReference>
<dbReference type="PANTHER" id="PTHR30347:SF1">
    <property type="entry name" value="MECHANOSENSITIVE CHANNEL MSCK"/>
    <property type="match status" value="1"/>
</dbReference>
<feature type="domain" description="Mechanosensitive ion channel MscS C-terminal" evidence="9">
    <location>
        <begin position="188"/>
        <end position="269"/>
    </location>
</feature>
<dbReference type="Gene3D" id="3.30.70.100">
    <property type="match status" value="1"/>
</dbReference>
<comment type="similarity">
    <text evidence="2">Belongs to the MscS (TC 1.A.23) family.</text>
</comment>
<dbReference type="STRING" id="413882.AAW51_3899"/>
<dbReference type="GO" id="GO:0008381">
    <property type="term" value="F:mechanosensitive monoatomic ion channel activity"/>
    <property type="evidence" value="ECO:0007669"/>
    <property type="project" value="UniProtKB-ARBA"/>
</dbReference>
<comment type="subcellular location">
    <subcellularLocation>
        <location evidence="1">Cell membrane</location>
        <topology evidence="1">Multi-pass membrane protein</topology>
    </subcellularLocation>
</comment>
<evidence type="ECO:0000313" key="11">
    <source>
        <dbReference type="EMBL" id="AKJ30590.1"/>
    </source>
</evidence>
<gene>
    <name evidence="11" type="ORF">AAW51_3899</name>
</gene>
<dbReference type="Pfam" id="PF00924">
    <property type="entry name" value="MS_channel_2nd"/>
    <property type="match status" value="1"/>
</dbReference>